<keyword evidence="2" id="KW-1185">Reference proteome</keyword>
<proteinExistence type="predicted"/>
<reference evidence="1" key="1">
    <citation type="submission" date="2022-03" db="EMBL/GenBank/DDBJ databases">
        <authorList>
            <person name="Martin H S."/>
        </authorList>
    </citation>
    <scope>NUCLEOTIDE SEQUENCE</scope>
</reference>
<name>A0ABN8IHD2_9NEOP</name>
<evidence type="ECO:0000313" key="2">
    <source>
        <dbReference type="Proteomes" id="UP000837857"/>
    </source>
</evidence>
<sequence>MDTRRDTRYASEFRGSVAKPPARGVGQFNKRPQHLFFDVRDEISAINAADLNAAVLRAEVGSAACSGLINADPNGLVDIIPAPCARGCGFDPHYWKDVV</sequence>
<evidence type="ECO:0000313" key="1">
    <source>
        <dbReference type="EMBL" id="CAH2055657.1"/>
    </source>
</evidence>
<feature type="non-terminal residue" evidence="1">
    <location>
        <position position="99"/>
    </location>
</feature>
<accession>A0ABN8IHD2</accession>
<gene>
    <name evidence="1" type="ORF">IPOD504_LOCUS8985</name>
</gene>
<dbReference type="Proteomes" id="UP000837857">
    <property type="component" value="Chromosome 22"/>
</dbReference>
<dbReference type="EMBL" id="OW152834">
    <property type="protein sequence ID" value="CAH2055657.1"/>
    <property type="molecule type" value="Genomic_DNA"/>
</dbReference>
<organism evidence="1 2">
    <name type="scientific">Iphiclides podalirius</name>
    <name type="common">scarce swallowtail</name>
    <dbReference type="NCBI Taxonomy" id="110791"/>
    <lineage>
        <taxon>Eukaryota</taxon>
        <taxon>Metazoa</taxon>
        <taxon>Ecdysozoa</taxon>
        <taxon>Arthropoda</taxon>
        <taxon>Hexapoda</taxon>
        <taxon>Insecta</taxon>
        <taxon>Pterygota</taxon>
        <taxon>Neoptera</taxon>
        <taxon>Endopterygota</taxon>
        <taxon>Lepidoptera</taxon>
        <taxon>Glossata</taxon>
        <taxon>Ditrysia</taxon>
        <taxon>Papilionoidea</taxon>
        <taxon>Papilionidae</taxon>
        <taxon>Papilioninae</taxon>
        <taxon>Iphiclides</taxon>
    </lineage>
</organism>
<protein>
    <submittedName>
        <fullName evidence="1">Uncharacterized protein</fullName>
    </submittedName>
</protein>